<dbReference type="AlphaFoldDB" id="A0A0B2W3Y4"/>
<dbReference type="Proteomes" id="UP000031036">
    <property type="component" value="Unassembled WGS sequence"/>
</dbReference>
<dbReference type="STRING" id="6265.A0A0B2W3Y4"/>
<dbReference type="PANTHER" id="PTHR23227">
    <property type="entry name" value="BUCENTAUR RELATED"/>
    <property type="match status" value="1"/>
</dbReference>
<reference evidence="1 2" key="1">
    <citation type="submission" date="2014-11" db="EMBL/GenBank/DDBJ databases">
        <title>Genetic blueprint of the zoonotic pathogen Toxocara canis.</title>
        <authorList>
            <person name="Zhu X.-Q."/>
            <person name="Korhonen P.K."/>
            <person name="Cai H."/>
            <person name="Young N.D."/>
            <person name="Nejsum P."/>
            <person name="von Samson-Himmelstjerna G."/>
            <person name="Boag P.R."/>
            <person name="Tan P."/>
            <person name="Li Q."/>
            <person name="Min J."/>
            <person name="Yang Y."/>
            <person name="Wang X."/>
            <person name="Fang X."/>
            <person name="Hall R.S."/>
            <person name="Hofmann A."/>
            <person name="Sternberg P.W."/>
            <person name="Jex A.R."/>
            <person name="Gasser R.B."/>
        </authorList>
    </citation>
    <scope>NUCLEOTIDE SEQUENCE [LARGE SCALE GENOMIC DNA]</scope>
    <source>
        <strain evidence="1">PN_DK_2014</strain>
    </source>
</reference>
<evidence type="ECO:0000313" key="1">
    <source>
        <dbReference type="EMBL" id="KHN88272.1"/>
    </source>
</evidence>
<dbReference type="OMA" id="IERRICK"/>
<comment type="caution">
    <text evidence="1">The sequence shown here is derived from an EMBL/GenBank/DDBJ whole genome shotgun (WGS) entry which is preliminary data.</text>
</comment>
<accession>A0A0B2W3Y4</accession>
<gene>
    <name evidence="1" type="primary">F52C9.6</name>
    <name evidence="1" type="ORF">Tcan_01666</name>
</gene>
<protein>
    <submittedName>
        <fullName evidence="1">Uncharacterized transposon-derived protein F52C9.6</fullName>
    </submittedName>
</protein>
<organism evidence="1 2">
    <name type="scientific">Toxocara canis</name>
    <name type="common">Canine roundworm</name>
    <dbReference type="NCBI Taxonomy" id="6265"/>
    <lineage>
        <taxon>Eukaryota</taxon>
        <taxon>Metazoa</taxon>
        <taxon>Ecdysozoa</taxon>
        <taxon>Nematoda</taxon>
        <taxon>Chromadorea</taxon>
        <taxon>Rhabditida</taxon>
        <taxon>Spirurina</taxon>
        <taxon>Ascaridomorpha</taxon>
        <taxon>Ascaridoidea</taxon>
        <taxon>Toxocaridae</taxon>
        <taxon>Toxocara</taxon>
    </lineage>
</organism>
<dbReference type="OrthoDB" id="410104at2759"/>
<dbReference type="EMBL" id="JPKZ01000255">
    <property type="protein sequence ID" value="KHN88272.1"/>
    <property type="molecule type" value="Genomic_DNA"/>
</dbReference>
<sequence length="479" mass="55618">MLGRAAENTPRTGGVGFIVKAALVPLIISCDILSPRVAVLKLKVQRSGKRTLKIVQVYAPTLLAKDDEVERFYEEMETALDVKSTYTIVQGDFNAIVGPRSDQMERSVGKFGVGTRNDRGIRLVEFTEKHHFSIMNTFFEKSVKRQWTWRSPDARTLNQIDYVLTDTARLFADVSVIGESIIATGSDHRLVRSTVVFDVRKEYQILHAQRKIGLEMNLAKKKRMRNSLCRESRINIEGQIIEKVGSYVYLGQQLSFTDNIVDKSRLIPFNYCARMLYGAECWSITKAVEDKLSVTQRSIERRICKISLRDHVTSDEIRRRTGFTDVVQEMYKRKREWAGHVARIRDNRWTTRLTCWDPLDRKRPRGRPKTRWADAMVKLFGRRWMRRAQDRKSWSEVDLRGWRMPRGRVGSSIPSWKIAPRVDFTEKGQPITAFRALSGAVYEKLQCVYRTLFYMVSLSFFLRTMISTSSPEFLIRLFD</sequence>
<dbReference type="InterPro" id="IPR027124">
    <property type="entry name" value="Swc5/CFDP1/2"/>
</dbReference>
<evidence type="ECO:0000313" key="2">
    <source>
        <dbReference type="Proteomes" id="UP000031036"/>
    </source>
</evidence>
<name>A0A0B2W3Y4_TOXCA</name>
<keyword evidence="2" id="KW-1185">Reference proteome</keyword>
<dbReference type="Gene3D" id="3.60.10.10">
    <property type="entry name" value="Endonuclease/exonuclease/phosphatase"/>
    <property type="match status" value="1"/>
</dbReference>
<dbReference type="PANTHER" id="PTHR23227:SF67">
    <property type="entry name" value="CRANIOFACIAL DEVELOPMENT PROTEIN 2-LIKE"/>
    <property type="match status" value="1"/>
</dbReference>
<dbReference type="SUPFAM" id="SSF56219">
    <property type="entry name" value="DNase I-like"/>
    <property type="match status" value="1"/>
</dbReference>
<proteinExistence type="predicted"/>
<dbReference type="InterPro" id="IPR036691">
    <property type="entry name" value="Endo/exonu/phosph_ase_sf"/>
</dbReference>